<reference evidence="3" key="1">
    <citation type="submission" date="2016-10" db="EMBL/GenBank/DDBJ databases">
        <authorList>
            <person name="Varghese N."/>
            <person name="Submissions S."/>
        </authorList>
    </citation>
    <scope>NUCLEOTIDE SEQUENCE [LARGE SCALE GENOMIC DNA]</scope>
    <source>
        <strain evidence="3">CGMCC 1.10118</strain>
    </source>
</reference>
<keyword evidence="1" id="KW-0472">Membrane</keyword>
<dbReference type="Proteomes" id="UP000199170">
    <property type="component" value="Unassembled WGS sequence"/>
</dbReference>
<protein>
    <submittedName>
        <fullName evidence="2">Uncharacterized protein</fullName>
    </submittedName>
</protein>
<keyword evidence="3" id="KW-1185">Reference proteome</keyword>
<sequence>MSDSGLRLVLKRLYQSLMLFSVLSGITIGCYVIYASLLGDPVFGLVGDPRYGLGGLWWALGLLMIVQSVWYLGKIP</sequence>
<feature type="transmembrane region" description="Helical" evidence="1">
    <location>
        <begin position="55"/>
        <end position="73"/>
    </location>
</feature>
<organism evidence="2 3">
    <name type="scientific">Halobellus clavatus</name>
    <dbReference type="NCBI Taxonomy" id="660517"/>
    <lineage>
        <taxon>Archaea</taxon>
        <taxon>Methanobacteriati</taxon>
        <taxon>Methanobacteriota</taxon>
        <taxon>Stenosarchaea group</taxon>
        <taxon>Halobacteria</taxon>
        <taxon>Halobacteriales</taxon>
        <taxon>Haloferacaceae</taxon>
        <taxon>Halobellus</taxon>
    </lineage>
</organism>
<evidence type="ECO:0000313" key="2">
    <source>
        <dbReference type="EMBL" id="SDX68147.1"/>
    </source>
</evidence>
<proteinExistence type="predicted"/>
<feature type="transmembrane region" description="Helical" evidence="1">
    <location>
        <begin position="12"/>
        <end position="35"/>
    </location>
</feature>
<name>A0A1H3DP69_9EURY</name>
<evidence type="ECO:0000313" key="3">
    <source>
        <dbReference type="Proteomes" id="UP000199170"/>
    </source>
</evidence>
<keyword evidence="1" id="KW-0812">Transmembrane</keyword>
<dbReference type="EMBL" id="FNPB01000001">
    <property type="protein sequence ID" value="SDX68147.1"/>
    <property type="molecule type" value="Genomic_DNA"/>
</dbReference>
<dbReference type="AlphaFoldDB" id="A0A1H3DP69"/>
<accession>A0A1H3DP69</accession>
<dbReference type="RefSeq" id="WP_089765128.1">
    <property type="nucleotide sequence ID" value="NZ_FNPB01000001.1"/>
</dbReference>
<evidence type="ECO:0000256" key="1">
    <source>
        <dbReference type="SAM" id="Phobius"/>
    </source>
</evidence>
<dbReference type="PROSITE" id="PS51257">
    <property type="entry name" value="PROKAR_LIPOPROTEIN"/>
    <property type="match status" value="1"/>
</dbReference>
<gene>
    <name evidence="2" type="ORF">SAMN04487946_101690</name>
</gene>
<keyword evidence="1" id="KW-1133">Transmembrane helix</keyword>